<reference evidence="1" key="1">
    <citation type="journal article" date="2020" name="New Phytol.">
        <title>Comparative genomics reveals dynamic genome evolution in host specialist ectomycorrhizal fungi.</title>
        <authorList>
            <person name="Lofgren L.A."/>
            <person name="Nguyen N.H."/>
            <person name="Vilgalys R."/>
            <person name="Ruytinx J."/>
            <person name="Liao H.L."/>
            <person name="Branco S."/>
            <person name="Kuo A."/>
            <person name="LaButti K."/>
            <person name="Lipzen A."/>
            <person name="Andreopoulos W."/>
            <person name="Pangilinan J."/>
            <person name="Riley R."/>
            <person name="Hundley H."/>
            <person name="Na H."/>
            <person name="Barry K."/>
            <person name="Grigoriev I.V."/>
            <person name="Stajich J.E."/>
            <person name="Kennedy P.G."/>
        </authorList>
    </citation>
    <scope>NUCLEOTIDE SEQUENCE</scope>
    <source>
        <strain evidence="1">MN1</strain>
    </source>
</reference>
<proteinExistence type="predicted"/>
<dbReference type="Proteomes" id="UP000807769">
    <property type="component" value="Unassembled WGS sequence"/>
</dbReference>
<organism evidence="1 2">
    <name type="scientific">Suillus subaureus</name>
    <dbReference type="NCBI Taxonomy" id="48587"/>
    <lineage>
        <taxon>Eukaryota</taxon>
        <taxon>Fungi</taxon>
        <taxon>Dikarya</taxon>
        <taxon>Basidiomycota</taxon>
        <taxon>Agaricomycotina</taxon>
        <taxon>Agaricomycetes</taxon>
        <taxon>Agaricomycetidae</taxon>
        <taxon>Boletales</taxon>
        <taxon>Suillineae</taxon>
        <taxon>Suillaceae</taxon>
        <taxon>Suillus</taxon>
    </lineage>
</organism>
<protein>
    <submittedName>
        <fullName evidence="1">Uncharacterized protein</fullName>
    </submittedName>
</protein>
<keyword evidence="2" id="KW-1185">Reference proteome</keyword>
<gene>
    <name evidence="1" type="ORF">BJ212DRAFT_1365151</name>
</gene>
<dbReference type="RefSeq" id="XP_041191654.1">
    <property type="nucleotide sequence ID" value="XM_041336060.1"/>
</dbReference>
<evidence type="ECO:0000313" key="2">
    <source>
        <dbReference type="Proteomes" id="UP000807769"/>
    </source>
</evidence>
<dbReference type="GeneID" id="64630077"/>
<dbReference type="AlphaFoldDB" id="A0A9P7E8G6"/>
<evidence type="ECO:0000313" key="1">
    <source>
        <dbReference type="EMBL" id="KAG1814018.1"/>
    </source>
</evidence>
<name>A0A9P7E8G6_9AGAM</name>
<dbReference type="EMBL" id="JABBWG010000022">
    <property type="protein sequence ID" value="KAG1814018.1"/>
    <property type="molecule type" value="Genomic_DNA"/>
</dbReference>
<sequence>MMGIWVRIPPLYIYTFQAAAHHATMSMALLTCQVKLTWACCACRGCGATSARCM</sequence>
<accession>A0A9P7E8G6</accession>
<comment type="caution">
    <text evidence="1">The sequence shown here is derived from an EMBL/GenBank/DDBJ whole genome shotgun (WGS) entry which is preliminary data.</text>
</comment>